<dbReference type="OrthoDB" id="9971254at2759"/>
<sequence>MRFNFVSISSVIAAFSVLAVQAQRCADPRQATPWFRAFNPSVVDHFYTANRQEWLNAINNLGYNNEGIAAYIFRNAQPGTVPFYRLYSSQGTDHFYTRSLAERNNAIRNLGYAPEGITGWIYPNASCGGVPLFRLFQPTEIDHFYTTLDFAFLGLIELDTSLQYLSVELPAWIQNSIVDKIHRVHEDFAVHHAKSRETFVQTITYFPSYILCAPSRPGRLPYFSAKIWISPALNTGAARGYSERGINVVLTTHVIKELKAPSRRILGSLRGLLPEKPLNVGCHHGCQIDPDKVCRFCFLSQTGSTCARARSPDLDGTRKLLLPIRHSHVEILTA</sequence>
<dbReference type="InterPro" id="IPR043708">
    <property type="entry name" value="DUF5648"/>
</dbReference>
<accession>A0A9P3PW32</accession>
<proteinExistence type="predicted"/>
<evidence type="ECO:0000313" key="3">
    <source>
        <dbReference type="EMBL" id="GLB43085.1"/>
    </source>
</evidence>
<protein>
    <recommendedName>
        <fullName evidence="2">DUF5648 domain-containing protein</fullName>
    </recommendedName>
</protein>
<dbReference type="EMBL" id="BRPK01000012">
    <property type="protein sequence ID" value="GLB43085.1"/>
    <property type="molecule type" value="Genomic_DNA"/>
</dbReference>
<dbReference type="Pfam" id="PF18885">
    <property type="entry name" value="DUF5648"/>
    <property type="match status" value="1"/>
</dbReference>
<evidence type="ECO:0000256" key="1">
    <source>
        <dbReference type="SAM" id="SignalP"/>
    </source>
</evidence>
<gene>
    <name evidence="3" type="ORF">LshimejAT787_1205340</name>
</gene>
<reference evidence="3" key="1">
    <citation type="submission" date="2022-07" db="EMBL/GenBank/DDBJ databases">
        <title>The genome of Lyophyllum shimeji provides insight into the initial evolution of ectomycorrhizal fungal genome.</title>
        <authorList>
            <person name="Kobayashi Y."/>
            <person name="Shibata T."/>
            <person name="Hirakawa H."/>
            <person name="Shigenobu S."/>
            <person name="Nishiyama T."/>
            <person name="Yamada A."/>
            <person name="Hasebe M."/>
            <person name="Kawaguchi M."/>
        </authorList>
    </citation>
    <scope>NUCLEOTIDE SEQUENCE</scope>
    <source>
        <strain evidence="3">AT787</strain>
    </source>
</reference>
<organism evidence="3 4">
    <name type="scientific">Lyophyllum shimeji</name>
    <name type="common">Hon-shimeji</name>
    <name type="synonym">Tricholoma shimeji</name>
    <dbReference type="NCBI Taxonomy" id="47721"/>
    <lineage>
        <taxon>Eukaryota</taxon>
        <taxon>Fungi</taxon>
        <taxon>Dikarya</taxon>
        <taxon>Basidiomycota</taxon>
        <taxon>Agaricomycotina</taxon>
        <taxon>Agaricomycetes</taxon>
        <taxon>Agaricomycetidae</taxon>
        <taxon>Agaricales</taxon>
        <taxon>Tricholomatineae</taxon>
        <taxon>Lyophyllaceae</taxon>
        <taxon>Lyophyllum</taxon>
    </lineage>
</organism>
<keyword evidence="4" id="KW-1185">Reference proteome</keyword>
<evidence type="ECO:0000313" key="4">
    <source>
        <dbReference type="Proteomes" id="UP001063166"/>
    </source>
</evidence>
<evidence type="ECO:0000259" key="2">
    <source>
        <dbReference type="Pfam" id="PF18885"/>
    </source>
</evidence>
<dbReference type="Proteomes" id="UP001063166">
    <property type="component" value="Unassembled WGS sequence"/>
</dbReference>
<feature type="chain" id="PRO_5040178822" description="DUF5648 domain-containing protein" evidence="1">
    <location>
        <begin position="23"/>
        <end position="334"/>
    </location>
</feature>
<keyword evidence="1" id="KW-0732">Signal</keyword>
<feature type="signal peptide" evidence="1">
    <location>
        <begin position="1"/>
        <end position="22"/>
    </location>
</feature>
<dbReference type="AlphaFoldDB" id="A0A9P3PW32"/>
<name>A0A9P3PW32_LYOSH</name>
<feature type="domain" description="DUF5648" evidence="2">
    <location>
        <begin position="34"/>
        <end position="147"/>
    </location>
</feature>
<comment type="caution">
    <text evidence="3">The sequence shown here is derived from an EMBL/GenBank/DDBJ whole genome shotgun (WGS) entry which is preliminary data.</text>
</comment>